<feature type="compositionally biased region" description="Basic and acidic residues" evidence="2">
    <location>
        <begin position="9"/>
        <end position="22"/>
    </location>
</feature>
<protein>
    <submittedName>
        <fullName evidence="3">Uncharacterized protein</fullName>
    </submittedName>
</protein>
<sequence length="469" mass="53620">MNRGNPVKVVEDRKRDGPEQKKSVPGIREISTSKHTKGRANLNAKFRVAGVVLLLVLALRQVIRERDRRNALDPEEVARVMKNPLFHEAALEKKRNSHSTNMQSGKTEPKGSWGNPHVQRTSAVRNVQVEELNHGYKTKKRRWIIRVKDHKTSAKYGDASIVMPGWQKEGLDKLVQFNGGAYFFEFLMGHDGGAHEESMARDRVHLLRNIIKDCEFENLQSFNIEDYKKKHVQKLQKEKKTPATFISHSNAMTNFLNFAILKKLALSFNVGESLLNLKNRRASYRKSLKKRRQLIRERDRRNALDPEEVARVMKNPIFHKTALATKLWEKDPGAEIRRAHGEILMAFLIIQNSQRTSAVRNMLVDELRHGYKTKKQRWIVRVQDHKTSATYGDATIVMPGWLKEGLDNLVQFNGGTCEIVFPHQGKALTSSAAAKVLQRVWKLAGGRGKFTATSNRKHSATLVVDLYCN</sequence>
<evidence type="ECO:0000256" key="1">
    <source>
        <dbReference type="ARBA" id="ARBA00023172"/>
    </source>
</evidence>
<feature type="region of interest" description="Disordered" evidence="2">
    <location>
        <begin position="93"/>
        <end position="117"/>
    </location>
</feature>
<evidence type="ECO:0000256" key="2">
    <source>
        <dbReference type="SAM" id="MobiDB-lite"/>
    </source>
</evidence>
<evidence type="ECO:0000313" key="3">
    <source>
        <dbReference type="EMBL" id="CAK8686778.1"/>
    </source>
</evidence>
<dbReference type="Proteomes" id="UP001642483">
    <property type="component" value="Unassembled WGS sequence"/>
</dbReference>
<dbReference type="SUPFAM" id="SSF56349">
    <property type="entry name" value="DNA breaking-rejoining enzymes"/>
    <property type="match status" value="1"/>
</dbReference>
<evidence type="ECO:0000313" key="4">
    <source>
        <dbReference type="Proteomes" id="UP001642483"/>
    </source>
</evidence>
<feature type="region of interest" description="Disordered" evidence="2">
    <location>
        <begin position="1"/>
        <end position="26"/>
    </location>
</feature>
<proteinExistence type="predicted"/>
<dbReference type="InterPro" id="IPR013762">
    <property type="entry name" value="Integrase-like_cat_sf"/>
</dbReference>
<name>A0ABP0G7E9_CLALP</name>
<gene>
    <name evidence="3" type="ORF">CVLEPA_LOCUS18697</name>
</gene>
<comment type="caution">
    <text evidence="3">The sequence shown here is derived from an EMBL/GenBank/DDBJ whole genome shotgun (WGS) entry which is preliminary data.</text>
</comment>
<dbReference type="Gene3D" id="1.10.443.10">
    <property type="entry name" value="Intergrase catalytic core"/>
    <property type="match status" value="1"/>
</dbReference>
<keyword evidence="1" id="KW-0233">DNA recombination</keyword>
<accession>A0ABP0G7E9</accession>
<keyword evidence="4" id="KW-1185">Reference proteome</keyword>
<dbReference type="InterPro" id="IPR011010">
    <property type="entry name" value="DNA_brk_join_enz"/>
</dbReference>
<organism evidence="3 4">
    <name type="scientific">Clavelina lepadiformis</name>
    <name type="common">Light-bulb sea squirt</name>
    <name type="synonym">Ascidia lepadiformis</name>
    <dbReference type="NCBI Taxonomy" id="159417"/>
    <lineage>
        <taxon>Eukaryota</taxon>
        <taxon>Metazoa</taxon>
        <taxon>Chordata</taxon>
        <taxon>Tunicata</taxon>
        <taxon>Ascidiacea</taxon>
        <taxon>Aplousobranchia</taxon>
        <taxon>Clavelinidae</taxon>
        <taxon>Clavelina</taxon>
    </lineage>
</organism>
<reference evidence="3 4" key="1">
    <citation type="submission" date="2024-02" db="EMBL/GenBank/DDBJ databases">
        <authorList>
            <person name="Daric V."/>
            <person name="Darras S."/>
        </authorList>
    </citation>
    <scope>NUCLEOTIDE SEQUENCE [LARGE SCALE GENOMIC DNA]</scope>
</reference>
<dbReference type="EMBL" id="CAWYQH010000103">
    <property type="protein sequence ID" value="CAK8686778.1"/>
    <property type="molecule type" value="Genomic_DNA"/>
</dbReference>